<sequence length="70" mass="8249">MARDFRQTIKETDTILTLDFSERREFQLYTEIEDIIKKKFPVETEGKEMVGCVAGNEYEGPDKTCWRKIA</sequence>
<protein>
    <submittedName>
        <fullName evidence="1">Uncharacterized protein</fullName>
    </submittedName>
</protein>
<accession>A0A0F9W1I7</accession>
<comment type="caution">
    <text evidence="1">The sequence shown here is derived from an EMBL/GenBank/DDBJ whole genome shotgun (WGS) entry which is preliminary data.</text>
</comment>
<dbReference type="AlphaFoldDB" id="A0A0F9W1I7"/>
<dbReference type="EMBL" id="LAZR01000373">
    <property type="protein sequence ID" value="KKN71913.1"/>
    <property type="molecule type" value="Genomic_DNA"/>
</dbReference>
<reference evidence="1" key="1">
    <citation type="journal article" date="2015" name="Nature">
        <title>Complex archaea that bridge the gap between prokaryotes and eukaryotes.</title>
        <authorList>
            <person name="Spang A."/>
            <person name="Saw J.H."/>
            <person name="Jorgensen S.L."/>
            <person name="Zaremba-Niedzwiedzka K."/>
            <person name="Martijn J."/>
            <person name="Lind A.E."/>
            <person name="van Eijk R."/>
            <person name="Schleper C."/>
            <person name="Guy L."/>
            <person name="Ettema T.J."/>
        </authorList>
    </citation>
    <scope>NUCLEOTIDE SEQUENCE</scope>
</reference>
<evidence type="ECO:0000313" key="1">
    <source>
        <dbReference type="EMBL" id="KKN71913.1"/>
    </source>
</evidence>
<organism evidence="1">
    <name type="scientific">marine sediment metagenome</name>
    <dbReference type="NCBI Taxonomy" id="412755"/>
    <lineage>
        <taxon>unclassified sequences</taxon>
        <taxon>metagenomes</taxon>
        <taxon>ecological metagenomes</taxon>
    </lineage>
</organism>
<proteinExistence type="predicted"/>
<name>A0A0F9W1I7_9ZZZZ</name>
<gene>
    <name evidence="1" type="ORF">LCGC14_0415590</name>
</gene>